<gene>
    <name evidence="1" type="ordered locus">Fluta_3118</name>
</gene>
<dbReference type="HOGENOM" id="CLU_2395399_0_0_10"/>
<dbReference type="STRING" id="755732.Fluta_3118"/>
<accession>F2IKG6</accession>
<evidence type="ECO:0000313" key="2">
    <source>
        <dbReference type="Proteomes" id="UP000007463"/>
    </source>
</evidence>
<reference evidence="2" key="2">
    <citation type="submission" date="2011-02" db="EMBL/GenBank/DDBJ databases">
        <title>The complete genome of Fluviicola taffensis DSM 16823.</title>
        <authorList>
            <consortium name="US DOE Joint Genome Institute (JGI-PGF)"/>
            <person name="Lucas S."/>
            <person name="Copeland A."/>
            <person name="Lapidus A."/>
            <person name="Bruce D."/>
            <person name="Goodwin L."/>
            <person name="Pitluck S."/>
            <person name="Kyrpides N."/>
            <person name="Mavromatis K."/>
            <person name="Ivanova N."/>
            <person name="Mikhailova N."/>
            <person name="Pagani I."/>
            <person name="Chertkov O."/>
            <person name="Detter J.C."/>
            <person name="Han C."/>
            <person name="Tapia R."/>
            <person name="Land M."/>
            <person name="Hauser L."/>
            <person name="Markowitz V."/>
            <person name="Cheng J.-F."/>
            <person name="Hugenholtz P."/>
            <person name="Woyke T."/>
            <person name="Wu D."/>
            <person name="Tindall B."/>
            <person name="Pomrenke H.G."/>
            <person name="Brambilla E."/>
            <person name="Klenk H.-P."/>
            <person name="Eisen J.A."/>
        </authorList>
    </citation>
    <scope>NUCLEOTIDE SEQUENCE [LARGE SCALE GENOMIC DNA]</scope>
    <source>
        <strain evidence="2">DSM 16823 / RW262 / RW262</strain>
    </source>
</reference>
<dbReference type="EMBL" id="CP002542">
    <property type="protein sequence ID" value="AEA45092.1"/>
    <property type="molecule type" value="Genomic_DNA"/>
</dbReference>
<keyword evidence="2" id="KW-1185">Reference proteome</keyword>
<proteinExistence type="predicted"/>
<sequence length="93" mass="11182">MYTSEMIESLKKNDEFLNKVDYNELDALMSEFDHYEVESFSILSHLLVDHQCLDFDSTWFTHFEFFDEIERKSVRPTIDTNKRTLQEGPFSFL</sequence>
<dbReference type="KEGG" id="fte:Fluta_3118"/>
<dbReference type="AlphaFoldDB" id="F2IKG6"/>
<reference evidence="1 2" key="1">
    <citation type="journal article" date="2011" name="Stand. Genomic Sci.">
        <title>Complete genome sequence of the gliding freshwater bacterium Fluviicola taffensis type strain (RW262).</title>
        <authorList>
            <person name="Woyke T."/>
            <person name="Chertkov O."/>
            <person name="Lapidus A."/>
            <person name="Nolan M."/>
            <person name="Lucas S."/>
            <person name="Del Rio T.G."/>
            <person name="Tice H."/>
            <person name="Cheng J.F."/>
            <person name="Tapia R."/>
            <person name="Han C."/>
            <person name="Goodwin L."/>
            <person name="Pitluck S."/>
            <person name="Liolios K."/>
            <person name="Pagani I."/>
            <person name="Ivanova N."/>
            <person name="Huntemann M."/>
            <person name="Mavromatis K."/>
            <person name="Mikhailova N."/>
            <person name="Pati A."/>
            <person name="Chen A."/>
            <person name="Palaniappan K."/>
            <person name="Land M."/>
            <person name="Hauser L."/>
            <person name="Brambilla E.M."/>
            <person name="Rohde M."/>
            <person name="Mwirichia R."/>
            <person name="Sikorski J."/>
            <person name="Tindall B.J."/>
            <person name="Goker M."/>
            <person name="Bristow J."/>
            <person name="Eisen J.A."/>
            <person name="Markowitz V."/>
            <person name="Hugenholtz P."/>
            <person name="Klenk H.P."/>
            <person name="Kyrpides N.C."/>
        </authorList>
    </citation>
    <scope>NUCLEOTIDE SEQUENCE [LARGE SCALE GENOMIC DNA]</scope>
    <source>
        <strain evidence="2">DSM 16823 / RW262 / RW262</strain>
    </source>
</reference>
<evidence type="ECO:0000313" key="1">
    <source>
        <dbReference type="EMBL" id="AEA45092.1"/>
    </source>
</evidence>
<protein>
    <submittedName>
        <fullName evidence="1">Uncharacterized protein</fullName>
    </submittedName>
</protein>
<dbReference type="Proteomes" id="UP000007463">
    <property type="component" value="Chromosome"/>
</dbReference>
<organism evidence="1 2">
    <name type="scientific">Fluviicola taffensis (strain DSM 16823 / NCIMB 13979 / RW262)</name>
    <dbReference type="NCBI Taxonomy" id="755732"/>
    <lineage>
        <taxon>Bacteria</taxon>
        <taxon>Pseudomonadati</taxon>
        <taxon>Bacteroidota</taxon>
        <taxon>Flavobacteriia</taxon>
        <taxon>Flavobacteriales</taxon>
        <taxon>Crocinitomicaceae</taxon>
        <taxon>Fluviicola</taxon>
    </lineage>
</organism>
<name>F2IKG6_FLUTR</name>